<evidence type="ECO:0000313" key="1">
    <source>
        <dbReference type="EMBL" id="KUR73142.1"/>
    </source>
</evidence>
<sequence>MPRFNRLFHRRTASRQWTSLAIAALLGLGVPAASYGQETALSVPMAPGLDADPDLAYADLVDLSLAANMVAVAQVRKAVRLKPEEAPGLPAGRARLYIEARTETLLVREEINESIRFLADVPLDARGKPIKLNKVRVLVLAHAVPGRLDQLQLVAPDAMLIATPAREATLRAILTETARPDAPPAITSLREALHVNGNLAGEGETQLFLGTATGAPVSISVLRRPGQLTTWGVSFTEIVDSAARPPLPASLAWYRLACGLPRRLPERANISATLLDRRIAAEDYAQVLADLGPCTRKRPHPE</sequence>
<comment type="caution">
    <text evidence="1">The sequence shown here is derived from an EMBL/GenBank/DDBJ whole genome shotgun (WGS) entry which is preliminary data.</text>
</comment>
<dbReference type="OrthoDB" id="7406594at2"/>
<accession>A0A124JWB2</accession>
<proteinExistence type="predicted"/>
<protein>
    <submittedName>
        <fullName evidence="1">Uncharacterized protein</fullName>
    </submittedName>
</protein>
<organism evidence="1 2">
    <name type="scientific">Novosphingobium fuchskuhlense</name>
    <dbReference type="NCBI Taxonomy" id="1117702"/>
    <lineage>
        <taxon>Bacteria</taxon>
        <taxon>Pseudomonadati</taxon>
        <taxon>Pseudomonadota</taxon>
        <taxon>Alphaproteobacteria</taxon>
        <taxon>Sphingomonadales</taxon>
        <taxon>Sphingomonadaceae</taxon>
        <taxon>Novosphingobium</taxon>
    </lineage>
</organism>
<evidence type="ECO:0000313" key="2">
    <source>
        <dbReference type="Proteomes" id="UP000058012"/>
    </source>
</evidence>
<dbReference type="AlphaFoldDB" id="A0A124JWB2"/>
<name>A0A124JWB2_9SPHN</name>
<reference evidence="1 2" key="1">
    <citation type="submission" date="2015-10" db="EMBL/GenBank/DDBJ databases">
        <title>Draft genome sequence of Novosphingobium fuchskuhlense DSM 25065 isolated from a surface water sample of the southwest basin of Lake Grosse Fuchskuhle.</title>
        <authorList>
            <person name="Ruckert C."/>
            <person name="Winkler A."/>
            <person name="Glaeser J."/>
            <person name="Grossart H.-P."/>
            <person name="Kalinowski J."/>
            <person name="Glaeser S."/>
        </authorList>
    </citation>
    <scope>NUCLEOTIDE SEQUENCE [LARGE SCALE GENOMIC DNA]</scope>
    <source>
        <strain evidence="1 2">FNE08-7</strain>
    </source>
</reference>
<dbReference type="STRING" id="1117702.AQZ52_03550"/>
<dbReference type="Proteomes" id="UP000058012">
    <property type="component" value="Unassembled WGS sequence"/>
</dbReference>
<keyword evidence="2" id="KW-1185">Reference proteome</keyword>
<gene>
    <name evidence="1" type="ORF">AQZ52_03550</name>
</gene>
<dbReference type="EMBL" id="LLZS01000003">
    <property type="protein sequence ID" value="KUR73142.1"/>
    <property type="molecule type" value="Genomic_DNA"/>
</dbReference>